<dbReference type="EMBL" id="AUZX01012965">
    <property type="protein sequence ID" value="EQD37329.1"/>
    <property type="molecule type" value="Genomic_DNA"/>
</dbReference>
<evidence type="ECO:0000256" key="4">
    <source>
        <dbReference type="SAM" id="MobiDB-lite"/>
    </source>
</evidence>
<keyword evidence="3 5" id="KW-0456">Lyase</keyword>
<dbReference type="EMBL" id="AUZY01008869">
    <property type="protein sequence ID" value="EQD44578.1"/>
    <property type="molecule type" value="Genomic_DNA"/>
</dbReference>
<dbReference type="PANTHER" id="PTHR38683">
    <property type="entry name" value="CHORISMATE PYRUVATE-LYASE"/>
    <property type="match status" value="1"/>
</dbReference>
<accession>T1A8V0</accession>
<comment type="caution">
    <text evidence="5">The sequence shown here is derived from an EMBL/GenBank/DDBJ whole genome shotgun (WGS) entry which is preliminary data.</text>
</comment>
<dbReference type="GO" id="GO:0008813">
    <property type="term" value="F:chorismate lyase activity"/>
    <property type="evidence" value="ECO:0007669"/>
    <property type="project" value="InterPro"/>
</dbReference>
<evidence type="ECO:0000313" key="6">
    <source>
        <dbReference type="EMBL" id="EQD44578.1"/>
    </source>
</evidence>
<dbReference type="InterPro" id="IPR007440">
    <property type="entry name" value="Chorismate--pyruvate_lyase"/>
</dbReference>
<keyword evidence="2" id="KW-0831">Ubiquinone biosynthesis</keyword>
<evidence type="ECO:0000256" key="2">
    <source>
        <dbReference type="ARBA" id="ARBA00022688"/>
    </source>
</evidence>
<dbReference type="GO" id="GO:0005829">
    <property type="term" value="C:cytosol"/>
    <property type="evidence" value="ECO:0007669"/>
    <property type="project" value="TreeGrafter"/>
</dbReference>
<evidence type="ECO:0000256" key="1">
    <source>
        <dbReference type="ARBA" id="ARBA00022490"/>
    </source>
</evidence>
<keyword evidence="1" id="KW-0963">Cytoplasm</keyword>
<evidence type="ECO:0000256" key="3">
    <source>
        <dbReference type="ARBA" id="ARBA00023239"/>
    </source>
</evidence>
<dbReference type="AlphaFoldDB" id="T1A8V0"/>
<dbReference type="PANTHER" id="PTHR38683:SF1">
    <property type="entry name" value="CHORISMATE PYRUVATE-LYASE"/>
    <property type="match status" value="1"/>
</dbReference>
<feature type="region of interest" description="Disordered" evidence="4">
    <location>
        <begin position="1"/>
        <end position="22"/>
    </location>
</feature>
<dbReference type="GO" id="GO:0006744">
    <property type="term" value="P:ubiquinone biosynthetic process"/>
    <property type="evidence" value="ECO:0007669"/>
    <property type="project" value="UniProtKB-KW"/>
</dbReference>
<reference evidence="5" key="2">
    <citation type="journal article" date="2014" name="ISME J.">
        <title>Microbial stratification in low pH oxic and suboxic macroscopic growths along an acid mine drainage.</title>
        <authorList>
            <person name="Mendez-Garcia C."/>
            <person name="Mesa V."/>
            <person name="Sprenger R.R."/>
            <person name="Richter M."/>
            <person name="Diez M.S."/>
            <person name="Solano J."/>
            <person name="Bargiela R."/>
            <person name="Golyshina O.V."/>
            <person name="Manteca A."/>
            <person name="Ramos J.L."/>
            <person name="Gallego J.R."/>
            <person name="Llorente I."/>
            <person name="Martins Dos Santos V.A."/>
            <person name="Jensen O.N."/>
            <person name="Pelaez A.I."/>
            <person name="Sanchez J."/>
            <person name="Ferrer M."/>
        </authorList>
    </citation>
    <scope>NUCLEOTIDE SEQUENCE</scope>
</reference>
<evidence type="ECO:0000313" key="5">
    <source>
        <dbReference type="EMBL" id="EQD37329.1"/>
    </source>
</evidence>
<dbReference type="Pfam" id="PF04345">
    <property type="entry name" value="Chor_lyase"/>
    <property type="match status" value="1"/>
</dbReference>
<keyword evidence="5" id="KW-0670">Pyruvate</keyword>
<name>T1A8V0_9ZZZZ</name>
<dbReference type="SUPFAM" id="SSF64288">
    <property type="entry name" value="Chorismate lyase-like"/>
    <property type="match status" value="1"/>
</dbReference>
<gene>
    <name evidence="5" type="ORF">B1A_17625</name>
    <name evidence="6" type="ORF">B1B_13468</name>
</gene>
<reference evidence="5" key="1">
    <citation type="submission" date="2013-08" db="EMBL/GenBank/DDBJ databases">
        <authorList>
            <person name="Mendez C."/>
            <person name="Richter M."/>
            <person name="Ferrer M."/>
            <person name="Sanchez J."/>
        </authorList>
    </citation>
    <scope>NUCLEOTIDE SEQUENCE</scope>
</reference>
<sequence>MGIRTRPTIGWHSPQQWPPQHRDPGIWTWLTDPESLTRKLRQQAGDRLSLLLFEERRTALTPEEILFLESPGEKWGLRREVGFFSSSDLWVFSSTLVPDETLRQEPWLAELGETPLGDRVFGEGLGARVRLEIAQVGAGWAFYEAARPHLGTAPPPSFWARRSLIRVAGRLLLVQDGFIGETGPWRAQKDTAT</sequence>
<dbReference type="InterPro" id="IPR028978">
    <property type="entry name" value="Chorismate_lyase_/UTRA_dom_sf"/>
</dbReference>
<protein>
    <submittedName>
        <fullName evidence="5">Chorismate--pyruvate lyase</fullName>
    </submittedName>
</protein>
<dbReference type="Gene3D" id="3.40.1410.10">
    <property type="entry name" value="Chorismate lyase-like"/>
    <property type="match status" value="1"/>
</dbReference>
<organism evidence="5">
    <name type="scientific">mine drainage metagenome</name>
    <dbReference type="NCBI Taxonomy" id="410659"/>
    <lineage>
        <taxon>unclassified sequences</taxon>
        <taxon>metagenomes</taxon>
        <taxon>ecological metagenomes</taxon>
    </lineage>
</organism>
<proteinExistence type="predicted"/>